<dbReference type="Proteomes" id="UP000294933">
    <property type="component" value="Unassembled WGS sequence"/>
</dbReference>
<feature type="compositionally biased region" description="Pro residues" evidence="3">
    <location>
        <begin position="747"/>
        <end position="759"/>
    </location>
</feature>
<evidence type="ECO:0000256" key="3">
    <source>
        <dbReference type="SAM" id="MobiDB-lite"/>
    </source>
</evidence>
<keyword evidence="2" id="KW-0677">Repeat</keyword>
<dbReference type="InterPro" id="IPR019487">
    <property type="entry name" value="RAM_signalling_pathway_SOG2"/>
</dbReference>
<feature type="compositionally biased region" description="Polar residues" evidence="3">
    <location>
        <begin position="677"/>
        <end position="689"/>
    </location>
</feature>
<proteinExistence type="predicted"/>
<feature type="compositionally biased region" description="Polar residues" evidence="3">
    <location>
        <begin position="1073"/>
        <end position="1083"/>
    </location>
</feature>
<keyword evidence="5" id="KW-1185">Reference proteome</keyword>
<dbReference type="PANTHER" id="PTHR45617:SF169">
    <property type="entry name" value="LRRCT DOMAIN-CONTAINING PROTEIN"/>
    <property type="match status" value="1"/>
</dbReference>
<feature type="region of interest" description="Disordered" evidence="3">
    <location>
        <begin position="677"/>
        <end position="817"/>
    </location>
</feature>
<organism evidence="4 5">
    <name type="scientific">Rickenella mellea</name>
    <dbReference type="NCBI Taxonomy" id="50990"/>
    <lineage>
        <taxon>Eukaryota</taxon>
        <taxon>Fungi</taxon>
        <taxon>Dikarya</taxon>
        <taxon>Basidiomycota</taxon>
        <taxon>Agaricomycotina</taxon>
        <taxon>Agaricomycetes</taxon>
        <taxon>Hymenochaetales</taxon>
        <taxon>Rickenellaceae</taxon>
        <taxon>Rickenella</taxon>
    </lineage>
</organism>
<dbReference type="SUPFAM" id="SSF52058">
    <property type="entry name" value="L domain-like"/>
    <property type="match status" value="1"/>
</dbReference>
<feature type="region of interest" description="Disordered" evidence="3">
    <location>
        <begin position="1066"/>
        <end position="1085"/>
    </location>
</feature>
<sequence length="1129" mass="122419">MAPALDGDRSLGRPTPHPQLPISGRSSPMPLVSLTRTLVDEALVNSSDDGATLDFSHKNIVDVGELGAEELAQVGRGQDLVDESSVLRIALVGNRLATLPTAFALLSRLRYLTLRSNSFSVFPEVLTIMPSLEILDFSRNRIKRLPTNPGSLVNLRVLSLTRNKLQRLPSYFAKFRSLSVLKIAHNPIEWPPRSVVDTNEDLDDPEAMQNWLSRLKLWLSDNSHNDAYSVNGQRPNDIGNRSRSESSNTETSLEESLHSWSSSMSRDDEFDAGVTPHARSFSIDSQVSIYSSSSLAPVDEIPKTEKLPPLQLGFLPPSGPPSMTESPEAYLPTPDDSLTTAEDDATRAMYDAQQVQEKQHLRNASYAYEGFAGSRNASLTMKKSLPDLRNVRIPMMSSHTLPIQPKVPPQSSMPNGIVEDGYPPSPTIRTVNPTFVPPEIKPLRLRSNSKTTRPEIDLGSSSPPKPVERSPTKVVERPAPSMDGERNSYFRRLSTLPSSSIAATIPSALLTVVDSVRGILFATSQIYQTLQHYTVYAIDERLSSVLLKVLDPAAKYMSQLINALDRFDSTSRGALPPPAVCRAVVERCRDNVSVFGKAVGVLALQLKVLAMRDDVRYTRQMLLTLYGAMAEISNSWQQMAPHLEAVEPLLRESRPPPPVPPLQSKTLLTSLNRAPIQSISEQPESQRSRSPIPASLTATSQPQPIQSTSTLFPPAATPSVIRSYSAQPHASTSILPIGKITRSRSANPPPQIPPMPPSSLPREKEVRTRMNRRHAGSFSVKDVQIGKALPSNSDVVSPTRGVVSGTASTTPTPRIGVRLPTPTAAPPMPAFPASTSSAANAASSSSSLLTHSHLRQDSQTLFPGSSPVPSPPVPRHMNNLLDVPNSTTLVDKEAIDAMDGAVRAAPAVWSMLEEILSDMPDTTLDLHESLAKAQAVTSKLRDNIRAVQEDHHSANRKALREDAHVFVRTVVQLSNVVKTYDSTHRLSAQLRKDIAKLTNATQEFVMLLHVSSFSPSSTPRPYSPMLNGNTSGAQAAAQANALNQIAAEEAKHGLLSTNGAAGNGINGGGGANLSRSRSAQPPSTLRVMSPVVKAVPRSALPHQTFKIPPAPRMMGTRMRIAEDALDGQP</sequence>
<feature type="region of interest" description="Disordered" evidence="3">
    <location>
        <begin position="431"/>
        <end position="486"/>
    </location>
</feature>
<feature type="compositionally biased region" description="Polar residues" evidence="3">
    <location>
        <begin position="696"/>
        <end position="711"/>
    </location>
</feature>
<accession>A0A4Y7QAL0</accession>
<evidence type="ECO:0000313" key="5">
    <source>
        <dbReference type="Proteomes" id="UP000294933"/>
    </source>
</evidence>
<dbReference type="PROSITE" id="PS51450">
    <property type="entry name" value="LRR"/>
    <property type="match status" value="1"/>
</dbReference>
<dbReference type="STRING" id="50990.A0A4Y7QAL0"/>
<dbReference type="InterPro" id="IPR032675">
    <property type="entry name" value="LRR_dom_sf"/>
</dbReference>
<feature type="compositionally biased region" description="Basic and acidic residues" evidence="3">
    <location>
        <begin position="1"/>
        <end position="11"/>
    </location>
</feature>
<dbReference type="AlphaFoldDB" id="A0A4Y7QAL0"/>
<dbReference type="PANTHER" id="PTHR45617">
    <property type="entry name" value="LEUCINE RICH REPEAT FAMILY PROTEIN"/>
    <property type="match status" value="1"/>
</dbReference>
<feature type="region of interest" description="Disordered" evidence="3">
    <location>
        <begin position="1"/>
        <end position="28"/>
    </location>
</feature>
<dbReference type="Gene3D" id="3.80.10.10">
    <property type="entry name" value="Ribonuclease Inhibitor"/>
    <property type="match status" value="1"/>
</dbReference>
<evidence type="ECO:0000313" key="4">
    <source>
        <dbReference type="EMBL" id="TDL24713.1"/>
    </source>
</evidence>
<dbReference type="Pfam" id="PF10428">
    <property type="entry name" value="SOG2"/>
    <property type="match status" value="1"/>
</dbReference>
<dbReference type="VEuPathDB" id="FungiDB:BD410DRAFT_785409"/>
<evidence type="ECO:0000256" key="1">
    <source>
        <dbReference type="ARBA" id="ARBA00022614"/>
    </source>
</evidence>
<protein>
    <submittedName>
        <fullName evidence="4">Uncharacterized protein</fullName>
    </submittedName>
</protein>
<gene>
    <name evidence="4" type="ORF">BD410DRAFT_785409</name>
</gene>
<name>A0A4Y7QAL0_9AGAM</name>
<feature type="region of interest" description="Disordered" evidence="3">
    <location>
        <begin position="228"/>
        <end position="273"/>
    </location>
</feature>
<dbReference type="EMBL" id="ML170165">
    <property type="protein sequence ID" value="TDL24713.1"/>
    <property type="molecule type" value="Genomic_DNA"/>
</dbReference>
<feature type="compositionally biased region" description="Polar residues" evidence="3">
    <location>
        <begin position="720"/>
        <end position="734"/>
    </location>
</feature>
<dbReference type="OrthoDB" id="1394818at2759"/>
<dbReference type="Pfam" id="PF13855">
    <property type="entry name" value="LRR_8"/>
    <property type="match status" value="1"/>
</dbReference>
<dbReference type="InterPro" id="IPR001611">
    <property type="entry name" value="Leu-rich_rpt"/>
</dbReference>
<dbReference type="SMART" id="SM00369">
    <property type="entry name" value="LRR_TYP"/>
    <property type="match status" value="3"/>
</dbReference>
<evidence type="ECO:0000256" key="2">
    <source>
        <dbReference type="ARBA" id="ARBA00022737"/>
    </source>
</evidence>
<keyword evidence="1" id="KW-0433">Leucine-rich repeat</keyword>
<reference evidence="4 5" key="1">
    <citation type="submission" date="2018-06" db="EMBL/GenBank/DDBJ databases">
        <title>A transcriptomic atlas of mushroom development highlights an independent origin of complex multicellularity.</title>
        <authorList>
            <consortium name="DOE Joint Genome Institute"/>
            <person name="Krizsan K."/>
            <person name="Almasi E."/>
            <person name="Merenyi Z."/>
            <person name="Sahu N."/>
            <person name="Viragh M."/>
            <person name="Koszo T."/>
            <person name="Mondo S."/>
            <person name="Kiss B."/>
            <person name="Balint B."/>
            <person name="Kues U."/>
            <person name="Barry K."/>
            <person name="Hegedus J.C."/>
            <person name="Henrissat B."/>
            <person name="Johnson J."/>
            <person name="Lipzen A."/>
            <person name="Ohm R."/>
            <person name="Nagy I."/>
            <person name="Pangilinan J."/>
            <person name="Yan J."/>
            <person name="Xiong Y."/>
            <person name="Grigoriev I.V."/>
            <person name="Hibbett D.S."/>
            <person name="Nagy L.G."/>
        </authorList>
    </citation>
    <scope>NUCLEOTIDE SEQUENCE [LARGE SCALE GENOMIC DNA]</scope>
    <source>
        <strain evidence="4 5">SZMC22713</strain>
    </source>
</reference>
<dbReference type="InterPro" id="IPR003591">
    <property type="entry name" value="Leu-rich_rpt_typical-subtyp"/>
</dbReference>
<feature type="compositionally biased region" description="Basic and acidic residues" evidence="3">
    <location>
        <begin position="466"/>
        <end position="476"/>
    </location>
</feature>